<feature type="region of interest" description="Disordered" evidence="1">
    <location>
        <begin position="1"/>
        <end position="49"/>
    </location>
</feature>
<evidence type="ECO:0000313" key="3">
    <source>
        <dbReference type="Proteomes" id="UP001501231"/>
    </source>
</evidence>
<accession>A0ABN3JGN4</accession>
<evidence type="ECO:0000313" key="2">
    <source>
        <dbReference type="EMBL" id="GAA2427860.1"/>
    </source>
</evidence>
<comment type="caution">
    <text evidence="2">The sequence shown here is derived from an EMBL/GenBank/DDBJ whole genome shotgun (WGS) entry which is preliminary data.</text>
</comment>
<dbReference type="RefSeq" id="WP_344591486.1">
    <property type="nucleotide sequence ID" value="NZ_BAAARW010000016.1"/>
</dbReference>
<reference evidence="2 3" key="1">
    <citation type="journal article" date="2019" name="Int. J. Syst. Evol. Microbiol.">
        <title>The Global Catalogue of Microorganisms (GCM) 10K type strain sequencing project: providing services to taxonomists for standard genome sequencing and annotation.</title>
        <authorList>
            <consortium name="The Broad Institute Genomics Platform"/>
            <consortium name="The Broad Institute Genome Sequencing Center for Infectious Disease"/>
            <person name="Wu L."/>
            <person name="Ma J."/>
        </authorList>
    </citation>
    <scope>NUCLEOTIDE SEQUENCE [LARGE SCALE GENOMIC DNA]</scope>
    <source>
        <strain evidence="2 3">JCM 3325</strain>
    </source>
</reference>
<sequence>MSETGETVSPETGPATAERQEAPAPAPRHTDLRPTPPVVQAARANTAPAQALQVAQQAAEAAATAVRPKAAAERSQSAPQVAAAAAVGLPAPATPVSPRPQPPEPTGELPIVRIICWQLALVLAFTAAGRPWPPAVALAGAAVLLLALSALRVNRQWLSAVLARRVRLALRFRTHDLSTAADRPATLLSRLADGARAGSTNLGGVPAGTVSRREELVAVLRPEGDPRTLTRAVFSDALLPEPEDSVPRLGLRLVLHRGPNQQVPRAWLAVRARRDVDFASDEAVAIPLGNAVRRILRRTRRLGVTLCAVPEDELHTTLIALTHTGPGRHRLHEQWRYWHAGPITQLAMALSAHEDGPADRAAALHRLLTLEPGVALTVAVAADTAGLSGMLRIAATTPELADNAAARLAAHSKDLRIRLERLDGLHGPAVALTLPIGGELS</sequence>
<evidence type="ECO:0000256" key="1">
    <source>
        <dbReference type="SAM" id="MobiDB-lite"/>
    </source>
</evidence>
<organism evidence="2 3">
    <name type="scientific">Actinomadura vinacea</name>
    <dbReference type="NCBI Taxonomy" id="115336"/>
    <lineage>
        <taxon>Bacteria</taxon>
        <taxon>Bacillati</taxon>
        <taxon>Actinomycetota</taxon>
        <taxon>Actinomycetes</taxon>
        <taxon>Streptosporangiales</taxon>
        <taxon>Thermomonosporaceae</taxon>
        <taxon>Actinomadura</taxon>
    </lineage>
</organism>
<dbReference type="EMBL" id="BAAARW010000016">
    <property type="protein sequence ID" value="GAA2427860.1"/>
    <property type="molecule type" value="Genomic_DNA"/>
</dbReference>
<dbReference type="Proteomes" id="UP001501231">
    <property type="component" value="Unassembled WGS sequence"/>
</dbReference>
<evidence type="ECO:0008006" key="4">
    <source>
        <dbReference type="Google" id="ProtNLM"/>
    </source>
</evidence>
<proteinExistence type="predicted"/>
<protein>
    <recommendedName>
        <fullName evidence="4">Type VII secretion protein EccE</fullName>
    </recommendedName>
</protein>
<name>A0ABN3JGN4_9ACTN</name>
<gene>
    <name evidence="2" type="ORF">GCM10010191_45970</name>
</gene>
<keyword evidence="3" id="KW-1185">Reference proteome</keyword>
<feature type="compositionally biased region" description="Polar residues" evidence="1">
    <location>
        <begin position="1"/>
        <end position="10"/>
    </location>
</feature>
<feature type="compositionally biased region" description="Low complexity" evidence="1">
    <location>
        <begin position="40"/>
        <end position="49"/>
    </location>
</feature>